<feature type="compositionally biased region" description="Basic residues" evidence="12">
    <location>
        <begin position="1"/>
        <end position="11"/>
    </location>
</feature>
<keyword evidence="7 13" id="KW-0472">Membrane</keyword>
<dbReference type="PRINTS" id="PR01084">
    <property type="entry name" value="NAHEXCHNGR"/>
</dbReference>
<evidence type="ECO:0000256" key="5">
    <source>
        <dbReference type="ARBA" id="ARBA00023053"/>
    </source>
</evidence>
<dbReference type="GO" id="GO:0005768">
    <property type="term" value="C:endosome"/>
    <property type="evidence" value="ECO:0007669"/>
    <property type="project" value="TreeGrafter"/>
</dbReference>
<comment type="subcellular location">
    <subcellularLocation>
        <location evidence="1">Membrane</location>
        <topology evidence="1">Multi-pass membrane protein</topology>
    </subcellularLocation>
</comment>
<feature type="region of interest" description="Disordered" evidence="12">
    <location>
        <begin position="1"/>
        <end position="21"/>
    </location>
</feature>
<evidence type="ECO:0000256" key="12">
    <source>
        <dbReference type="SAM" id="MobiDB-lite"/>
    </source>
</evidence>
<dbReference type="InterPro" id="IPR018422">
    <property type="entry name" value="Cation/H_exchanger_CPA1"/>
</dbReference>
<gene>
    <name evidence="15" type="ORF">CYMTET_30693</name>
</gene>
<evidence type="ECO:0000256" key="1">
    <source>
        <dbReference type="ARBA" id="ARBA00004141"/>
    </source>
</evidence>
<dbReference type="PANTHER" id="PTHR10110">
    <property type="entry name" value="SODIUM/HYDROGEN EXCHANGER"/>
    <property type="match status" value="1"/>
</dbReference>
<reference evidence="15 16" key="1">
    <citation type="journal article" date="2015" name="Genome Biol. Evol.">
        <title>Comparative Genomics of a Bacterivorous Green Alga Reveals Evolutionary Causalities and Consequences of Phago-Mixotrophic Mode of Nutrition.</title>
        <authorList>
            <person name="Burns J.A."/>
            <person name="Paasch A."/>
            <person name="Narechania A."/>
            <person name="Kim E."/>
        </authorList>
    </citation>
    <scope>NUCLEOTIDE SEQUENCE [LARGE SCALE GENOMIC DNA]</scope>
    <source>
        <strain evidence="15 16">PLY_AMNH</strain>
    </source>
</reference>
<dbReference type="Gene3D" id="6.10.140.1330">
    <property type="match status" value="1"/>
</dbReference>
<feature type="transmembrane region" description="Helical" evidence="13">
    <location>
        <begin position="165"/>
        <end position="183"/>
    </location>
</feature>
<evidence type="ECO:0000313" key="15">
    <source>
        <dbReference type="EMBL" id="KAK3260344.1"/>
    </source>
</evidence>
<evidence type="ECO:0000256" key="6">
    <source>
        <dbReference type="ARBA" id="ARBA00023065"/>
    </source>
</evidence>
<dbReference type="GO" id="GO:0015385">
    <property type="term" value="F:sodium:proton antiporter activity"/>
    <property type="evidence" value="ECO:0007669"/>
    <property type="project" value="InterPro"/>
</dbReference>
<comment type="caution">
    <text evidence="15">The sequence shown here is derived from an EMBL/GenBank/DDBJ whole genome shotgun (WGS) entry which is preliminary data.</text>
</comment>
<feature type="transmembrane region" description="Helical" evidence="13">
    <location>
        <begin position="90"/>
        <end position="109"/>
    </location>
</feature>
<keyword evidence="16" id="KW-1185">Reference proteome</keyword>
<feature type="transmembrane region" description="Helical" evidence="13">
    <location>
        <begin position="297"/>
        <end position="326"/>
    </location>
</feature>
<evidence type="ECO:0000256" key="2">
    <source>
        <dbReference type="ARBA" id="ARBA00022448"/>
    </source>
</evidence>
<feature type="transmembrane region" description="Helical" evidence="13">
    <location>
        <begin position="346"/>
        <end position="374"/>
    </location>
</feature>
<organism evidence="15 16">
    <name type="scientific">Cymbomonas tetramitiformis</name>
    <dbReference type="NCBI Taxonomy" id="36881"/>
    <lineage>
        <taxon>Eukaryota</taxon>
        <taxon>Viridiplantae</taxon>
        <taxon>Chlorophyta</taxon>
        <taxon>Pyramimonadophyceae</taxon>
        <taxon>Pyramimonadales</taxon>
        <taxon>Pyramimonadaceae</taxon>
        <taxon>Cymbomonas</taxon>
    </lineage>
</organism>
<feature type="transmembrane region" description="Helical" evidence="13">
    <location>
        <begin position="262"/>
        <end position="285"/>
    </location>
</feature>
<feature type="transmembrane region" description="Helical" evidence="13">
    <location>
        <begin position="464"/>
        <end position="482"/>
    </location>
</feature>
<feature type="transmembrane region" description="Helical" evidence="13">
    <location>
        <begin position="421"/>
        <end position="443"/>
    </location>
</feature>
<feature type="transmembrane region" description="Helical" evidence="13">
    <location>
        <begin position="494"/>
        <end position="517"/>
    </location>
</feature>
<accession>A0AAE0KTY3</accession>
<comment type="similarity">
    <text evidence="11">Belongs to the monovalent cation:proton antiporter 1 (CPA1) transporter (TC 2.A.36) family.</text>
</comment>
<dbReference type="NCBIfam" id="TIGR00840">
    <property type="entry name" value="b_cpa1"/>
    <property type="match status" value="1"/>
</dbReference>
<evidence type="ECO:0000256" key="4">
    <source>
        <dbReference type="ARBA" id="ARBA00022989"/>
    </source>
</evidence>
<dbReference type="PANTHER" id="PTHR10110:SF187">
    <property type="entry name" value="SODIUM_HYDROGEN EXCHANGER"/>
    <property type="match status" value="1"/>
</dbReference>
<dbReference type="InterPro" id="IPR004709">
    <property type="entry name" value="NaH_exchanger"/>
</dbReference>
<dbReference type="AlphaFoldDB" id="A0AAE0KTY3"/>
<evidence type="ECO:0000313" key="16">
    <source>
        <dbReference type="Proteomes" id="UP001190700"/>
    </source>
</evidence>
<keyword evidence="6 11" id="KW-0406">Ion transport</keyword>
<evidence type="ECO:0000256" key="9">
    <source>
        <dbReference type="ARBA" id="ARBA00047524"/>
    </source>
</evidence>
<evidence type="ECO:0000259" key="14">
    <source>
        <dbReference type="Pfam" id="PF00999"/>
    </source>
</evidence>
<dbReference type="GO" id="GO:0051453">
    <property type="term" value="P:regulation of intracellular pH"/>
    <property type="evidence" value="ECO:0007669"/>
    <property type="project" value="TreeGrafter"/>
</dbReference>
<dbReference type="EMBL" id="LGRX02017835">
    <property type="protein sequence ID" value="KAK3260344.1"/>
    <property type="molecule type" value="Genomic_DNA"/>
</dbReference>
<feature type="domain" description="Cation/H+ exchanger transmembrane" evidence="14">
    <location>
        <begin position="104"/>
        <end position="519"/>
    </location>
</feature>
<feature type="transmembrane region" description="Helical" evidence="13">
    <location>
        <begin position="395"/>
        <end position="415"/>
    </location>
</feature>
<comment type="catalytic activity">
    <reaction evidence="9">
        <text>Na(+)(in) + H(+)(out) = Na(+)(out) + H(+)(in)</text>
        <dbReference type="Rhea" id="RHEA:29419"/>
        <dbReference type="ChEBI" id="CHEBI:15378"/>
        <dbReference type="ChEBI" id="CHEBI:29101"/>
    </reaction>
</comment>
<evidence type="ECO:0000256" key="3">
    <source>
        <dbReference type="ARBA" id="ARBA00022692"/>
    </source>
</evidence>
<evidence type="ECO:0000256" key="7">
    <source>
        <dbReference type="ARBA" id="ARBA00023136"/>
    </source>
</evidence>
<feature type="transmembrane region" description="Helical" evidence="13">
    <location>
        <begin position="195"/>
        <end position="218"/>
    </location>
</feature>
<dbReference type="Proteomes" id="UP001190700">
    <property type="component" value="Unassembled WGS sequence"/>
</dbReference>
<evidence type="ECO:0000256" key="11">
    <source>
        <dbReference type="RuleBase" id="RU003722"/>
    </source>
</evidence>
<dbReference type="GO" id="GO:0015386">
    <property type="term" value="F:potassium:proton antiporter activity"/>
    <property type="evidence" value="ECO:0007669"/>
    <property type="project" value="TreeGrafter"/>
</dbReference>
<evidence type="ECO:0000256" key="13">
    <source>
        <dbReference type="SAM" id="Phobius"/>
    </source>
</evidence>
<dbReference type="Pfam" id="PF00999">
    <property type="entry name" value="Na_H_Exchanger"/>
    <property type="match status" value="1"/>
</dbReference>
<keyword evidence="2 11" id="KW-0813">Transport</keyword>
<feature type="transmembrane region" description="Helical" evidence="13">
    <location>
        <begin position="116"/>
        <end position="136"/>
    </location>
</feature>
<evidence type="ECO:0000256" key="8">
    <source>
        <dbReference type="ARBA" id="ARBA00023201"/>
    </source>
</evidence>
<keyword evidence="4 13" id="KW-1133">Transmembrane helix</keyword>
<evidence type="ECO:0000256" key="10">
    <source>
        <dbReference type="ARBA" id="ARBA00047912"/>
    </source>
</evidence>
<comment type="catalytic activity">
    <reaction evidence="10">
        <text>K(+)(in) + H(+)(out) = K(+)(out) + H(+)(in)</text>
        <dbReference type="Rhea" id="RHEA:29467"/>
        <dbReference type="ChEBI" id="CHEBI:15378"/>
        <dbReference type="ChEBI" id="CHEBI:29103"/>
    </reaction>
</comment>
<keyword evidence="3 11" id="KW-0812">Transmembrane</keyword>
<dbReference type="GO" id="GO:0098719">
    <property type="term" value="P:sodium ion import across plasma membrane"/>
    <property type="evidence" value="ECO:0007669"/>
    <property type="project" value="TreeGrafter"/>
</dbReference>
<keyword evidence="5" id="KW-0915">Sodium</keyword>
<keyword evidence="8 11" id="KW-0739">Sodium transport</keyword>
<dbReference type="GO" id="GO:0005886">
    <property type="term" value="C:plasma membrane"/>
    <property type="evidence" value="ECO:0007669"/>
    <property type="project" value="TreeGrafter"/>
</dbReference>
<keyword evidence="11" id="KW-0050">Antiport</keyword>
<name>A0AAE0KTY3_9CHLO</name>
<proteinExistence type="inferred from homology"/>
<dbReference type="InterPro" id="IPR006153">
    <property type="entry name" value="Cation/H_exchanger_TM"/>
</dbReference>
<sequence>MVFHAHRHRSTPHLEDTSANSTEANISDLLENLAAQSADEDDDFLRQLESNASSSSDPPPPLPPIAALVYDVQAEVILSDSVDKVDDSSLPVLVFLLLMCLTYFASYLLKRFDIIVVHETGAALLLGCLFGAFMQYSSDRSFAAVVGDVGEFITLKQALVFHDNFFFLVLLPPIIFDAGFNIVARILKQRFFQNFGAICVYAFLGCFISMITIGFIMFESGQLGLSLEISVLDAMCFGALISATDPVTTLAIFQDVGADLDLYSLIFGESVMNDAISIVLYSSVLSFKKVPFNATNLAAAFASFWVTLLGSVFIGVSIALFLSFIIKHSSLNHVGYEHQEAALVMLAPYLSYMLATCLELSGIVAILFCGVAMARYTVVNVSESAYELVSNFYKLSASVCEMFIFVYMGVAAFTLDLSGKYLRFAFMSLVACFVGRVINVYLCTPLINSWRSASTQIDGRFKKAMTFSGLRGAIAFALSLSAQSDLDSEDTKALLTATVLTVLFTVWVLGGSTPWMVKKLQLRHVEEALGAELSASAEHPNRAIGGVIQLERKLSSYFSPDQTNLKGIRARALAEEPARE</sequence>
<protein>
    <recommendedName>
        <fullName evidence="11">Sodium/hydrogen exchanger</fullName>
    </recommendedName>
</protein>